<dbReference type="RefSeq" id="WP_147661264.1">
    <property type="nucleotide sequence ID" value="NZ_CP042905.2"/>
</dbReference>
<dbReference type="KEGG" id="psyt:DSAG12_00117"/>
<evidence type="ECO:0000313" key="9">
    <source>
        <dbReference type="Proteomes" id="UP000321408"/>
    </source>
</evidence>
<dbReference type="Gene3D" id="3.30.360.20">
    <property type="entry name" value="RNA 3'-terminal phosphate cyclase, insert domain"/>
    <property type="match status" value="1"/>
</dbReference>
<dbReference type="InterPro" id="IPR013791">
    <property type="entry name" value="RNA3'-term_phos_cycl_insert"/>
</dbReference>
<keyword evidence="3 8" id="KW-0436">Ligase</keyword>
<dbReference type="InterPro" id="IPR017770">
    <property type="entry name" value="RNA3'_term_phos_cyc_type_1"/>
</dbReference>
<organism evidence="8 9">
    <name type="scientific">Promethearchaeum syntrophicum</name>
    <dbReference type="NCBI Taxonomy" id="2594042"/>
    <lineage>
        <taxon>Archaea</taxon>
        <taxon>Promethearchaeati</taxon>
        <taxon>Promethearchaeota</taxon>
        <taxon>Promethearchaeia</taxon>
        <taxon>Promethearchaeales</taxon>
        <taxon>Promethearchaeaceae</taxon>
        <taxon>Promethearchaeum</taxon>
    </lineage>
</organism>
<comment type="similarity">
    <text evidence="1">Belongs to the RNA 3'-terminal cyclase family. Type 1 subfamily.</text>
</comment>
<evidence type="ECO:0000256" key="4">
    <source>
        <dbReference type="ARBA" id="ARBA00022741"/>
    </source>
</evidence>
<dbReference type="AlphaFoldDB" id="A0A5B9D5I2"/>
<evidence type="ECO:0000313" key="8">
    <source>
        <dbReference type="EMBL" id="QEE14305.1"/>
    </source>
</evidence>
<proteinExistence type="inferred from homology"/>
<protein>
    <recommendedName>
        <fullName evidence="2 5">RNA 3'-terminal phosphate cyclase</fullName>
        <ecNumber evidence="5">6.5.1.4</ecNumber>
    </recommendedName>
</protein>
<keyword evidence="9" id="KW-1185">Reference proteome</keyword>
<dbReference type="Gene3D" id="3.65.10.20">
    <property type="entry name" value="RNA 3'-terminal phosphate cyclase domain"/>
    <property type="match status" value="1"/>
</dbReference>
<dbReference type="InterPro" id="IPR023797">
    <property type="entry name" value="RNA3'_phos_cyclase_dom"/>
</dbReference>
<dbReference type="InterPro" id="IPR013792">
    <property type="entry name" value="RNA3'P_cycl/enolpyr_Trfase_a/b"/>
</dbReference>
<accession>A0A5B9D5I2</accession>
<keyword evidence="4" id="KW-0547">Nucleotide-binding</keyword>
<dbReference type="InterPro" id="IPR000228">
    <property type="entry name" value="RNA3'_term_phos_cyc"/>
</dbReference>
<reference evidence="8 9" key="2">
    <citation type="journal article" date="2024" name="Int. J. Syst. Evol. Microbiol.">
        <title>Promethearchaeum syntrophicum gen. nov., sp. nov., an anaerobic, obligately syntrophic archaeon, the first isolate of the lineage 'Asgard' archaea, and proposal of the new archaeal phylum Promethearchaeota phyl. nov. and kingdom Promethearchaeati regn. nov.</title>
        <authorList>
            <person name="Imachi H."/>
            <person name="Nobu M.K."/>
            <person name="Kato S."/>
            <person name="Takaki Y."/>
            <person name="Miyazaki M."/>
            <person name="Miyata M."/>
            <person name="Ogawara M."/>
            <person name="Saito Y."/>
            <person name="Sakai S."/>
            <person name="Tahara Y.O."/>
            <person name="Takano Y."/>
            <person name="Tasumi E."/>
            <person name="Uematsu K."/>
            <person name="Yoshimura T."/>
            <person name="Itoh T."/>
            <person name="Ohkuma M."/>
            <person name="Takai K."/>
        </authorList>
    </citation>
    <scope>NUCLEOTIDE SEQUENCE [LARGE SCALE GENOMIC DNA]</scope>
    <source>
        <strain evidence="8 9">MK-D1</strain>
    </source>
</reference>
<evidence type="ECO:0000256" key="5">
    <source>
        <dbReference type="NCBIfam" id="TIGR03399"/>
    </source>
</evidence>
<feature type="domain" description="RNA 3'-terminal phosphate cyclase insert" evidence="7">
    <location>
        <begin position="192"/>
        <end position="288"/>
    </location>
</feature>
<dbReference type="NCBIfam" id="TIGR03399">
    <property type="entry name" value="RNA_3prim_cycl"/>
    <property type="match status" value="1"/>
</dbReference>
<dbReference type="GO" id="GO:0003963">
    <property type="term" value="F:RNA-3'-phosphate cyclase activity"/>
    <property type="evidence" value="ECO:0007669"/>
    <property type="project" value="UniProtKB-UniRule"/>
</dbReference>
<dbReference type="Pfam" id="PF05189">
    <property type="entry name" value="RTC_insert"/>
    <property type="match status" value="1"/>
</dbReference>
<dbReference type="GO" id="GO:0000166">
    <property type="term" value="F:nucleotide binding"/>
    <property type="evidence" value="ECO:0007669"/>
    <property type="project" value="UniProtKB-KW"/>
</dbReference>
<dbReference type="SUPFAM" id="SSF55205">
    <property type="entry name" value="EPT/RTPC-like"/>
    <property type="match status" value="1"/>
</dbReference>
<dbReference type="SUPFAM" id="SSF52913">
    <property type="entry name" value="RNA 3'-terminal phosphate cyclase, RPTC, insert domain"/>
    <property type="match status" value="1"/>
</dbReference>
<dbReference type="PANTHER" id="PTHR11096">
    <property type="entry name" value="RNA 3' TERMINAL PHOSPHATE CYCLASE"/>
    <property type="match status" value="1"/>
</dbReference>
<dbReference type="Pfam" id="PF01137">
    <property type="entry name" value="RTC"/>
    <property type="match status" value="1"/>
</dbReference>
<sequence>MFKLNQDNMLQIDGSFGEGGGSIVRISSGLACLKKIPIEINNIRFNRKNPGLRLQHLVGINTLAKLTGGSTNSLDVGSTFVKFNPGSEWNTNLNVHIRTAGNIGMLSQTIYNALYLAPPQKYQIHVNGGGTYGTHAAGTSYLSNVIFPIFKNLGYSVNIDVIKHGFYPKGGGKALITIIPSSSFYKNLNLEERGELEEINGHIHVENSLKKPKVAERILSSILQNIKPNLTRSNEIQITTNYHNSLSVGVGVDIWCKYSSGAILGIGTTLGKRGVSSEKVGIIAANKLNFLLESSETVDEYASDQILPLLFVAKGPSKFVIRKKTMHFLTNLELLKGFFKRNFIIKNVENGYFVHIL</sequence>
<dbReference type="EC" id="6.5.1.4" evidence="5"/>
<evidence type="ECO:0000256" key="2">
    <source>
        <dbReference type="ARBA" id="ARBA00021428"/>
    </source>
</evidence>
<name>A0A5B9D5I2_9ARCH</name>
<gene>
    <name evidence="8" type="primary">rtcA</name>
    <name evidence="8" type="ORF">DSAG12_00117</name>
</gene>
<reference evidence="8 9" key="1">
    <citation type="journal article" date="2020" name="Nature">
        <title>Isolation of an archaeon at the prokaryote-eukaryote interface.</title>
        <authorList>
            <person name="Imachi H."/>
            <person name="Nobu M.K."/>
            <person name="Nakahara N."/>
            <person name="Morono Y."/>
            <person name="Ogawara M."/>
            <person name="Takaki Y."/>
            <person name="Takano Y."/>
            <person name="Uematsu K."/>
            <person name="Ikuta T."/>
            <person name="Ito M."/>
            <person name="Matsui Y."/>
            <person name="Miyazaki M."/>
            <person name="Murata K."/>
            <person name="Saito Y."/>
            <person name="Sakai S."/>
            <person name="Song C."/>
            <person name="Tasumi E."/>
            <person name="Yamanaka Y."/>
            <person name="Yamaguchi T."/>
            <person name="Kamagata Y."/>
            <person name="Tamaki H."/>
            <person name="Takai K."/>
        </authorList>
    </citation>
    <scope>NUCLEOTIDE SEQUENCE [LARGE SCALE GENOMIC DNA]</scope>
    <source>
        <strain evidence="8 9">MK-D1</strain>
    </source>
</reference>
<dbReference type="InterPro" id="IPR037136">
    <property type="entry name" value="RNA3'_phos_cyclase_dom_sf"/>
</dbReference>
<dbReference type="GeneID" id="41328122"/>
<evidence type="ECO:0000259" key="6">
    <source>
        <dbReference type="Pfam" id="PF01137"/>
    </source>
</evidence>
<dbReference type="PANTHER" id="PTHR11096:SF0">
    <property type="entry name" value="RNA 3'-TERMINAL PHOSPHATE CYCLASE"/>
    <property type="match status" value="1"/>
</dbReference>
<evidence type="ECO:0000256" key="1">
    <source>
        <dbReference type="ARBA" id="ARBA00009206"/>
    </source>
</evidence>
<dbReference type="OrthoDB" id="7994at2157"/>
<dbReference type="GO" id="GO:0006396">
    <property type="term" value="P:RNA processing"/>
    <property type="evidence" value="ECO:0007669"/>
    <property type="project" value="UniProtKB-UniRule"/>
</dbReference>
<dbReference type="EMBL" id="CP042905">
    <property type="protein sequence ID" value="QEE14305.1"/>
    <property type="molecule type" value="Genomic_DNA"/>
</dbReference>
<dbReference type="InterPro" id="IPR036553">
    <property type="entry name" value="RPTC_insert"/>
</dbReference>
<evidence type="ECO:0000256" key="3">
    <source>
        <dbReference type="ARBA" id="ARBA00022598"/>
    </source>
</evidence>
<evidence type="ECO:0000259" key="7">
    <source>
        <dbReference type="Pfam" id="PF05189"/>
    </source>
</evidence>
<dbReference type="Proteomes" id="UP000321408">
    <property type="component" value="Chromosome"/>
</dbReference>
<feature type="domain" description="RNA 3'-terminal phosphate cyclase" evidence="6">
    <location>
        <begin position="17"/>
        <end position="344"/>
    </location>
</feature>